<dbReference type="SUPFAM" id="SSF69318">
    <property type="entry name" value="Integrin alpha N-terminal domain"/>
    <property type="match status" value="2"/>
</dbReference>
<keyword evidence="3" id="KW-1185">Reference proteome</keyword>
<evidence type="ECO:0000313" key="2">
    <source>
        <dbReference type="EMBL" id="MFC5570749.1"/>
    </source>
</evidence>
<comment type="caution">
    <text evidence="2">The sequence shown here is derived from an EMBL/GenBank/DDBJ whole genome shotgun (WGS) entry which is preliminary data.</text>
</comment>
<dbReference type="PANTHER" id="PTHR35580:SF1">
    <property type="entry name" value="PHYTASE-LIKE DOMAIN-CONTAINING PROTEIN"/>
    <property type="match status" value="1"/>
</dbReference>
<dbReference type="Proteomes" id="UP001596036">
    <property type="component" value="Unassembled WGS sequence"/>
</dbReference>
<dbReference type="Pfam" id="PF25778">
    <property type="entry name" value="DUF7948"/>
    <property type="match status" value="1"/>
</dbReference>
<dbReference type="PANTHER" id="PTHR35580">
    <property type="entry name" value="CELL SURFACE GLYCOPROTEIN (S-LAYER PROTEIN)-LIKE PROTEIN"/>
    <property type="match status" value="1"/>
</dbReference>
<feature type="domain" description="DUF7948" evidence="1">
    <location>
        <begin position="58"/>
        <end position="261"/>
    </location>
</feature>
<protein>
    <submittedName>
        <fullName evidence="2">SBBP repeat-containing protein</fullName>
    </submittedName>
</protein>
<dbReference type="InterPro" id="IPR052918">
    <property type="entry name" value="Motility_Chemotaxis_Reg"/>
</dbReference>
<dbReference type="InterPro" id="IPR057708">
    <property type="entry name" value="DUF7948"/>
</dbReference>
<dbReference type="InterPro" id="IPR010620">
    <property type="entry name" value="SBBP_repeat"/>
</dbReference>
<evidence type="ECO:0000313" key="3">
    <source>
        <dbReference type="Proteomes" id="UP001596036"/>
    </source>
</evidence>
<evidence type="ECO:0000259" key="1">
    <source>
        <dbReference type="Pfam" id="PF25778"/>
    </source>
</evidence>
<gene>
    <name evidence="2" type="ORF">ACFPN1_11820</name>
</gene>
<dbReference type="Pfam" id="PF06739">
    <property type="entry name" value="SBBP"/>
    <property type="match status" value="3"/>
</dbReference>
<dbReference type="EMBL" id="JBHSNM010000003">
    <property type="protein sequence ID" value="MFC5570749.1"/>
    <property type="molecule type" value="Genomic_DNA"/>
</dbReference>
<sequence length="1013" mass="104954">MNKKFGLAALAAGIAVALWFGRGSQEAPVFSEAPVLSKAIPAAAASAEAAFSQAPMAFERNVGQTDAEVLFLARGPGYGLFLTPTEAVLSLTHASNGASTARAPAIVRMSLLGTNPRPVVEGGREQEGISNYYHGATPAEWHSNVQHYGEVRYRDVYPGIDLVYYGKQQQLEYDFVVAPGRDPARIAVQFAGIDSMRLDDKGNLLLRTASGDLVQHKPVLYQEVDGQRRPVQGAYRLLGGNRVGFEVARYDATRPLVIDPVVGYATYFGGGADDGIAGLATDAAGNLYAIGTTTSVNFPLKNGAQTANRGADEVFVSKFNADGNALVYSTYLGGGAADAGGAIAVDGAGNAVITGSTKSTNFPVLSALQATHAADNGAEDAFVARLNAAGALQSSTYLGGSGVDTGTAIDLDRSGNTYVAGATASANFPSASALDTSIGGTRDGFLTRLTPAGTAMVFSTFFGGAGSDQINAMSIDRAPGHAGGIYLTGETTSTDFPTAGAVQTALNGGADAFVAVLNPVASAPYVNLHFGTYLGSANADAGHGIAVDSDGNAVVVGATLGTSSAPFPTVKAWQPKPAGATDGFIAKIALGSTPTVSYSTYFGGSADDRLEDVAVDEFGTAYVIGTTNSTNVFGTSPYFGLQSTNGGGYDAMTARYSDEGELFWASYLGGGGTDQGSAVALYGSSTIFVGGVTGSTNLATNVPFKSSNSGGADAFITRYGIRSLRTNARNFNADKTDDILWRNATTGDNMIWRSASSTAVTAVAPQNVAQWKVAGTGDFDADGHADILWRNTGTGANVLWKGGVATSAASLLTVADQNWQVAGIGDFNLDGRSDIFWRNGQTGANVIWLSGDSTTTQTMRAAGTNWTVAGIGDFDGDFASDVFWRDNVRGSNVIWMSANSSTSRVATAVTDLAWKVVGVGDFLGDGKSDVLWRNANTGVVTMWRGADYASQPPAAAVGPDFDLAAVGDYTGDGRSDILWRNKNTGTNVMWRSGNPNYRVTIGAQTNQAWKVVP</sequence>
<reference evidence="3" key="1">
    <citation type="journal article" date="2019" name="Int. J. Syst. Evol. Microbiol.">
        <title>The Global Catalogue of Microorganisms (GCM) 10K type strain sequencing project: providing services to taxonomists for standard genome sequencing and annotation.</title>
        <authorList>
            <consortium name="The Broad Institute Genomics Platform"/>
            <consortium name="The Broad Institute Genome Sequencing Center for Infectious Disease"/>
            <person name="Wu L."/>
            <person name="Ma J."/>
        </authorList>
    </citation>
    <scope>NUCLEOTIDE SEQUENCE [LARGE SCALE GENOMIC DNA]</scope>
    <source>
        <strain evidence="3">KACC 11407</strain>
    </source>
</reference>
<proteinExistence type="predicted"/>
<dbReference type="RefSeq" id="WP_386755201.1">
    <property type="nucleotide sequence ID" value="NZ_JBHSNM010000003.1"/>
</dbReference>
<organism evidence="2 3">
    <name type="scientific">Lysobacter yangpyeongensis</name>
    <dbReference type="NCBI Taxonomy" id="346182"/>
    <lineage>
        <taxon>Bacteria</taxon>
        <taxon>Pseudomonadati</taxon>
        <taxon>Pseudomonadota</taxon>
        <taxon>Gammaproteobacteria</taxon>
        <taxon>Lysobacterales</taxon>
        <taxon>Lysobacteraceae</taxon>
        <taxon>Lysobacter</taxon>
    </lineage>
</organism>
<dbReference type="InterPro" id="IPR028994">
    <property type="entry name" value="Integrin_alpha_N"/>
</dbReference>
<name>A0ABW0SPB0_9GAMM</name>
<accession>A0ABW0SPB0</accession>